<evidence type="ECO:0000256" key="11">
    <source>
        <dbReference type="SAM" id="Phobius"/>
    </source>
</evidence>
<keyword evidence="5" id="KW-0997">Cell inner membrane</keyword>
<feature type="region of interest" description="Disordered" evidence="10">
    <location>
        <begin position="103"/>
        <end position="126"/>
    </location>
</feature>
<evidence type="ECO:0000256" key="4">
    <source>
        <dbReference type="ARBA" id="ARBA00022475"/>
    </source>
</evidence>
<evidence type="ECO:0000313" key="13">
    <source>
        <dbReference type="EMBL" id="QRO50955.1"/>
    </source>
</evidence>
<proteinExistence type="inferred from homology"/>
<reference evidence="13 14" key="1">
    <citation type="submission" date="2021-02" db="EMBL/GenBank/DDBJ databases">
        <title>FDA dAtabase for Regulatory Grade micrObial Sequences (FDA-ARGOS): Supporting development and validation of Infectious Disease Dx tests.</title>
        <authorList>
            <person name="Carlson P."/>
            <person name="Fischbach M."/>
            <person name="Hastie J."/>
            <person name="Bilen M."/>
            <person name="Cheng A."/>
            <person name="Tallon L."/>
            <person name="Sadzewicz L."/>
            <person name="Zhao X."/>
            <person name="Boylan J."/>
            <person name="Ott S."/>
            <person name="Bowen H."/>
            <person name="Vavikolanu K."/>
            <person name="Mehta A."/>
            <person name="Aluvathingal J."/>
            <person name="Nadendla S."/>
            <person name="Yan Y."/>
            <person name="Sichtig H."/>
        </authorList>
    </citation>
    <scope>NUCLEOTIDE SEQUENCE [LARGE SCALE GENOMIC DNA]</scope>
    <source>
        <strain evidence="13 14">FDAARGOS_1229</strain>
    </source>
</reference>
<dbReference type="InterPro" id="IPR037682">
    <property type="entry name" value="TonB_C"/>
</dbReference>
<keyword evidence="4" id="KW-1003">Cell membrane</keyword>
<dbReference type="SUPFAM" id="SSF74653">
    <property type="entry name" value="TolA/TonB C-terminal domain"/>
    <property type="match status" value="1"/>
</dbReference>
<keyword evidence="8 11" id="KW-1133">Transmembrane helix</keyword>
<evidence type="ECO:0000313" key="14">
    <source>
        <dbReference type="Proteomes" id="UP000654720"/>
    </source>
</evidence>
<dbReference type="EMBL" id="CP069450">
    <property type="protein sequence ID" value="QRO50955.1"/>
    <property type="molecule type" value="Genomic_DNA"/>
</dbReference>
<gene>
    <name evidence="13" type="ORF">I6J59_04815</name>
</gene>
<evidence type="ECO:0000256" key="10">
    <source>
        <dbReference type="SAM" id="MobiDB-lite"/>
    </source>
</evidence>
<feature type="domain" description="TonB C-terminal" evidence="12">
    <location>
        <begin position="141"/>
        <end position="231"/>
    </location>
</feature>
<evidence type="ECO:0000256" key="7">
    <source>
        <dbReference type="ARBA" id="ARBA00022927"/>
    </source>
</evidence>
<dbReference type="NCBIfam" id="TIGR01352">
    <property type="entry name" value="tonB_Cterm"/>
    <property type="match status" value="1"/>
</dbReference>
<dbReference type="PROSITE" id="PS52015">
    <property type="entry name" value="TONB_CTD"/>
    <property type="match status" value="1"/>
</dbReference>
<keyword evidence="3" id="KW-0813">Transport</keyword>
<organism evidence="13 14">
    <name type="scientific">Butyricimonas virosa</name>
    <dbReference type="NCBI Taxonomy" id="544645"/>
    <lineage>
        <taxon>Bacteria</taxon>
        <taxon>Pseudomonadati</taxon>
        <taxon>Bacteroidota</taxon>
        <taxon>Bacteroidia</taxon>
        <taxon>Bacteroidales</taxon>
        <taxon>Odoribacteraceae</taxon>
        <taxon>Butyricimonas</taxon>
    </lineage>
</organism>
<dbReference type="RefSeq" id="WP_027200305.1">
    <property type="nucleotide sequence ID" value="NZ_CAJKXH010000004.1"/>
</dbReference>
<feature type="transmembrane region" description="Helical" evidence="11">
    <location>
        <begin position="16"/>
        <end position="34"/>
    </location>
</feature>
<dbReference type="PANTHER" id="PTHR33446">
    <property type="entry name" value="PROTEIN TONB-RELATED"/>
    <property type="match status" value="1"/>
</dbReference>
<dbReference type="Pfam" id="PF03544">
    <property type="entry name" value="TonB_C"/>
    <property type="match status" value="1"/>
</dbReference>
<dbReference type="Proteomes" id="UP000654720">
    <property type="component" value="Chromosome"/>
</dbReference>
<keyword evidence="14" id="KW-1185">Reference proteome</keyword>
<evidence type="ECO:0000256" key="6">
    <source>
        <dbReference type="ARBA" id="ARBA00022692"/>
    </source>
</evidence>
<comment type="subcellular location">
    <subcellularLocation>
        <location evidence="1">Cell inner membrane</location>
        <topology evidence="1">Single-pass membrane protein</topology>
        <orientation evidence="1">Periplasmic side</orientation>
    </subcellularLocation>
</comment>
<evidence type="ECO:0000259" key="12">
    <source>
        <dbReference type="PROSITE" id="PS52015"/>
    </source>
</evidence>
<dbReference type="InterPro" id="IPR003538">
    <property type="entry name" value="TonB"/>
</dbReference>
<name>A0ABX7H7N9_9BACT</name>
<dbReference type="GeneID" id="93096198"/>
<dbReference type="InterPro" id="IPR051045">
    <property type="entry name" value="TonB-dependent_transducer"/>
</dbReference>
<dbReference type="InterPro" id="IPR006260">
    <property type="entry name" value="TonB/TolA_C"/>
</dbReference>
<protein>
    <submittedName>
        <fullName evidence="13">Energy transducer TonB</fullName>
    </submittedName>
</protein>
<keyword evidence="9 11" id="KW-0472">Membrane</keyword>
<evidence type="ECO:0000256" key="5">
    <source>
        <dbReference type="ARBA" id="ARBA00022519"/>
    </source>
</evidence>
<keyword evidence="7" id="KW-0653">Protein transport</keyword>
<evidence type="ECO:0000256" key="3">
    <source>
        <dbReference type="ARBA" id="ARBA00022448"/>
    </source>
</evidence>
<dbReference type="PRINTS" id="PR01374">
    <property type="entry name" value="TONBPROTEIN"/>
</dbReference>
<accession>A0ABX7H7N9</accession>
<evidence type="ECO:0000256" key="9">
    <source>
        <dbReference type="ARBA" id="ARBA00023136"/>
    </source>
</evidence>
<evidence type="ECO:0000256" key="1">
    <source>
        <dbReference type="ARBA" id="ARBA00004383"/>
    </source>
</evidence>
<evidence type="ECO:0000256" key="8">
    <source>
        <dbReference type="ARBA" id="ARBA00022989"/>
    </source>
</evidence>
<evidence type="ECO:0000256" key="2">
    <source>
        <dbReference type="ARBA" id="ARBA00006555"/>
    </source>
</evidence>
<dbReference type="PANTHER" id="PTHR33446:SF2">
    <property type="entry name" value="PROTEIN TONB"/>
    <property type="match status" value="1"/>
</dbReference>
<sequence>MEAKKTSRSDLENKRFIFREIGFIVALATVFFAFETKYYQEEAKEITFPVETSDIEEVLPVFVPQRASQPLPKISVKPLDFIEIVENEIDLENEMDVVDENENTKGSLTGKATDWQNGYNDEGDDSGEGDLPFMIVEKMPRFNGDLNKWLRENLRYPARCAEIGIGGKVFVEFVVEKDGSISSINVVRSADPDLSQEAIRVVKAMPKWIPGMQRDKAVRVRFTIPITFQLR</sequence>
<dbReference type="Gene3D" id="3.30.1150.10">
    <property type="match status" value="1"/>
</dbReference>
<comment type="similarity">
    <text evidence="2">Belongs to the TonB family.</text>
</comment>
<keyword evidence="6 11" id="KW-0812">Transmembrane</keyword>